<feature type="region of interest" description="Disordered" evidence="1">
    <location>
        <begin position="170"/>
        <end position="228"/>
    </location>
</feature>
<evidence type="ECO:0000313" key="3">
    <source>
        <dbReference type="Proteomes" id="UP001163046"/>
    </source>
</evidence>
<comment type="caution">
    <text evidence="2">The sequence shown here is derived from an EMBL/GenBank/DDBJ whole genome shotgun (WGS) entry which is preliminary data.</text>
</comment>
<gene>
    <name evidence="2" type="ORF">OS493_017259</name>
</gene>
<feature type="compositionally biased region" description="Basic and acidic residues" evidence="1">
    <location>
        <begin position="170"/>
        <end position="179"/>
    </location>
</feature>
<sequence>MEKEASIPRVWKSRTAQYRQQMLISEHRRHRHSLEGTTKSLLKQSINDNLVYGTRSQCGPLCLKQVICELQQDFILTHKLPLRISETENHASLYSRSLPNISDLRLTEVALQNATAYKQNGKLLNQCNSSSSLESILKEKINYSRRKWKHYTEPGKYNHMWQTLGRDVQDRQENRKGDKTPGNVTAHRNVRGKDQLTKTKLNNNSKENLSTHLSKQGKNLNPGSRYRSPRQVLPRILFT</sequence>
<proteinExistence type="predicted"/>
<reference evidence="2" key="1">
    <citation type="submission" date="2023-01" db="EMBL/GenBank/DDBJ databases">
        <title>Genome assembly of the deep-sea coral Lophelia pertusa.</title>
        <authorList>
            <person name="Herrera S."/>
            <person name="Cordes E."/>
        </authorList>
    </citation>
    <scope>NUCLEOTIDE SEQUENCE</scope>
    <source>
        <strain evidence="2">USNM1676648</strain>
        <tissue evidence="2">Polyp</tissue>
    </source>
</reference>
<feature type="compositionally biased region" description="Polar residues" evidence="1">
    <location>
        <begin position="198"/>
        <end position="222"/>
    </location>
</feature>
<accession>A0A9X0A147</accession>
<name>A0A9X0A147_9CNID</name>
<protein>
    <submittedName>
        <fullName evidence="2">Uncharacterized protein</fullName>
    </submittedName>
</protein>
<organism evidence="2 3">
    <name type="scientific">Desmophyllum pertusum</name>
    <dbReference type="NCBI Taxonomy" id="174260"/>
    <lineage>
        <taxon>Eukaryota</taxon>
        <taxon>Metazoa</taxon>
        <taxon>Cnidaria</taxon>
        <taxon>Anthozoa</taxon>
        <taxon>Hexacorallia</taxon>
        <taxon>Scleractinia</taxon>
        <taxon>Caryophylliina</taxon>
        <taxon>Caryophylliidae</taxon>
        <taxon>Desmophyllum</taxon>
    </lineage>
</organism>
<evidence type="ECO:0000313" key="2">
    <source>
        <dbReference type="EMBL" id="KAJ7391563.1"/>
    </source>
</evidence>
<keyword evidence="3" id="KW-1185">Reference proteome</keyword>
<dbReference type="EMBL" id="MU825405">
    <property type="protein sequence ID" value="KAJ7391563.1"/>
    <property type="molecule type" value="Genomic_DNA"/>
</dbReference>
<dbReference type="AlphaFoldDB" id="A0A9X0A147"/>
<dbReference type="Proteomes" id="UP001163046">
    <property type="component" value="Unassembled WGS sequence"/>
</dbReference>
<evidence type="ECO:0000256" key="1">
    <source>
        <dbReference type="SAM" id="MobiDB-lite"/>
    </source>
</evidence>